<dbReference type="InterPro" id="IPR057336">
    <property type="entry name" value="GerAC_N"/>
</dbReference>
<dbReference type="Proteomes" id="UP000295689">
    <property type="component" value="Unassembled WGS sequence"/>
</dbReference>
<keyword evidence="5" id="KW-0472">Membrane</keyword>
<dbReference type="InterPro" id="IPR046953">
    <property type="entry name" value="Spore_GerAC-like_C"/>
</dbReference>
<evidence type="ECO:0000259" key="9">
    <source>
        <dbReference type="Pfam" id="PF25198"/>
    </source>
</evidence>
<accession>A0A4R2B6D3</accession>
<dbReference type="InterPro" id="IPR038501">
    <property type="entry name" value="Spore_GerAC_C_sf"/>
</dbReference>
<dbReference type="GO" id="GO:0016020">
    <property type="term" value="C:membrane"/>
    <property type="evidence" value="ECO:0007669"/>
    <property type="project" value="UniProtKB-SubCell"/>
</dbReference>
<keyword evidence="4" id="KW-0732">Signal</keyword>
<keyword evidence="11" id="KW-1185">Reference proteome</keyword>
<evidence type="ECO:0000313" key="10">
    <source>
        <dbReference type="EMBL" id="TCN21372.1"/>
    </source>
</evidence>
<keyword evidence="6" id="KW-0564">Palmitate</keyword>
<dbReference type="RefSeq" id="WP_132010441.1">
    <property type="nucleotide sequence ID" value="NZ_JABUHM010000014.1"/>
</dbReference>
<dbReference type="EMBL" id="SLVV01000012">
    <property type="protein sequence ID" value="TCN21372.1"/>
    <property type="molecule type" value="Genomic_DNA"/>
</dbReference>
<feature type="domain" description="Spore germination protein N-terminal" evidence="9">
    <location>
        <begin position="22"/>
        <end position="189"/>
    </location>
</feature>
<evidence type="ECO:0000256" key="6">
    <source>
        <dbReference type="ARBA" id="ARBA00023139"/>
    </source>
</evidence>
<dbReference type="InterPro" id="IPR008844">
    <property type="entry name" value="Spore_GerAC-like"/>
</dbReference>
<dbReference type="Pfam" id="PF05504">
    <property type="entry name" value="Spore_GerAC"/>
    <property type="match status" value="1"/>
</dbReference>
<evidence type="ECO:0000256" key="1">
    <source>
        <dbReference type="ARBA" id="ARBA00004635"/>
    </source>
</evidence>
<evidence type="ECO:0000256" key="2">
    <source>
        <dbReference type="ARBA" id="ARBA00007886"/>
    </source>
</evidence>
<dbReference type="Pfam" id="PF25198">
    <property type="entry name" value="Spore_GerAC_N"/>
    <property type="match status" value="1"/>
</dbReference>
<keyword evidence="7" id="KW-0449">Lipoprotein</keyword>
<dbReference type="AlphaFoldDB" id="A0A4R2B6D3"/>
<dbReference type="NCBIfam" id="TIGR02887">
    <property type="entry name" value="spore_ger_x_C"/>
    <property type="match status" value="1"/>
</dbReference>
<protein>
    <submittedName>
        <fullName evidence="10">Ger(X)C family germination protein</fullName>
    </submittedName>
</protein>
<dbReference type="PROSITE" id="PS51257">
    <property type="entry name" value="PROKAR_LIPOPROTEIN"/>
    <property type="match status" value="1"/>
</dbReference>
<evidence type="ECO:0000313" key="11">
    <source>
        <dbReference type="Proteomes" id="UP000295689"/>
    </source>
</evidence>
<comment type="subcellular location">
    <subcellularLocation>
        <location evidence="1">Membrane</location>
        <topology evidence="1">Lipid-anchor</topology>
    </subcellularLocation>
</comment>
<organism evidence="10 11">
    <name type="scientific">Mesobacillus foraminis</name>
    <dbReference type="NCBI Taxonomy" id="279826"/>
    <lineage>
        <taxon>Bacteria</taxon>
        <taxon>Bacillati</taxon>
        <taxon>Bacillota</taxon>
        <taxon>Bacilli</taxon>
        <taxon>Bacillales</taxon>
        <taxon>Bacillaceae</taxon>
        <taxon>Mesobacillus</taxon>
    </lineage>
</organism>
<evidence type="ECO:0000256" key="5">
    <source>
        <dbReference type="ARBA" id="ARBA00023136"/>
    </source>
</evidence>
<dbReference type="GO" id="GO:0009847">
    <property type="term" value="P:spore germination"/>
    <property type="evidence" value="ECO:0007669"/>
    <property type="project" value="InterPro"/>
</dbReference>
<reference evidence="10 11" key="1">
    <citation type="journal article" date="2015" name="Stand. Genomic Sci.">
        <title>Genomic Encyclopedia of Bacterial and Archaeal Type Strains, Phase III: the genomes of soil and plant-associated and newly described type strains.</title>
        <authorList>
            <person name="Whitman W.B."/>
            <person name="Woyke T."/>
            <person name="Klenk H.P."/>
            <person name="Zhou Y."/>
            <person name="Lilburn T.G."/>
            <person name="Beck B.J."/>
            <person name="De Vos P."/>
            <person name="Vandamme P."/>
            <person name="Eisen J.A."/>
            <person name="Garrity G."/>
            <person name="Hugenholtz P."/>
            <person name="Kyrpides N.C."/>
        </authorList>
    </citation>
    <scope>NUCLEOTIDE SEQUENCE [LARGE SCALE GENOMIC DNA]</scope>
    <source>
        <strain evidence="10 11">CV53</strain>
    </source>
</reference>
<evidence type="ECO:0000256" key="3">
    <source>
        <dbReference type="ARBA" id="ARBA00022544"/>
    </source>
</evidence>
<evidence type="ECO:0000256" key="7">
    <source>
        <dbReference type="ARBA" id="ARBA00023288"/>
    </source>
</evidence>
<comment type="similarity">
    <text evidence="2">Belongs to the GerABKC lipoprotein family.</text>
</comment>
<dbReference type="PANTHER" id="PTHR35789">
    <property type="entry name" value="SPORE GERMINATION PROTEIN B3"/>
    <property type="match status" value="1"/>
</dbReference>
<dbReference type="Gene3D" id="3.30.300.210">
    <property type="entry name" value="Nutrient germinant receptor protein C, domain 3"/>
    <property type="match status" value="1"/>
</dbReference>
<evidence type="ECO:0000256" key="4">
    <source>
        <dbReference type="ARBA" id="ARBA00022729"/>
    </source>
</evidence>
<gene>
    <name evidence="10" type="ORF">EV146_11253</name>
</gene>
<sequence length="415" mass="47897">MNPLFKLFLLVPILFLLAGCWDHKEIERKSYVIGIGLDKGKEQGTLEITYLIGNPEVGSQQSGGSSMEEPSELITINVTDYISARNIANSVIAREISYDLLRVILVSEELASDKDFLRFIYGTVKDREIKRSTQLVVTKEKVGDYLKKNKPKMETRPHKYYEYMIDRGIETGMIPDSELHIFFRVTEEDAKVFLSAYTSSETTEEEKQGPTQDEFYAGQLEVKGETNRTEFFGSAVFLEGRMIGKLNGEENRLVMLLNEFSEISDIITTFQDPFHEQYQLSARIIAHKEKTVKMELNKKHPKIRVTLPLKVEILSDPSMTNYVEKKKETAQLEDYIESSMEKKIADLVERTQKEFKAEPFGWSLYARKEFKTLKEYMTFDWMKTYPEIDIGVKVDVELGEFGRQPKIPGFKGVRD</sequence>
<feature type="domain" description="Spore germination GerAC-like C-terminal" evidence="8">
    <location>
        <begin position="233"/>
        <end position="402"/>
    </location>
</feature>
<proteinExistence type="inferred from homology"/>
<comment type="caution">
    <text evidence="10">The sequence shown here is derived from an EMBL/GenBank/DDBJ whole genome shotgun (WGS) entry which is preliminary data.</text>
</comment>
<keyword evidence="3" id="KW-0309">Germination</keyword>
<evidence type="ECO:0000259" key="8">
    <source>
        <dbReference type="Pfam" id="PF05504"/>
    </source>
</evidence>
<name>A0A4R2B6D3_9BACI</name>
<dbReference type="PANTHER" id="PTHR35789:SF1">
    <property type="entry name" value="SPORE GERMINATION PROTEIN B3"/>
    <property type="match status" value="1"/>
</dbReference>